<dbReference type="Pfam" id="PF25372">
    <property type="entry name" value="DUF7885"/>
    <property type="match status" value="1"/>
</dbReference>
<protein>
    <recommendedName>
        <fullName evidence="1">F-box/LRR-repeat protein 15-like leucin rich repeat domain-containing protein</fullName>
    </recommendedName>
</protein>
<evidence type="ECO:0000259" key="1">
    <source>
        <dbReference type="Pfam" id="PF25372"/>
    </source>
</evidence>
<dbReference type="PANTHER" id="PTHR13318">
    <property type="entry name" value="PARTNER OF PAIRED, ISOFORM B-RELATED"/>
    <property type="match status" value="1"/>
</dbReference>
<dbReference type="OrthoDB" id="549243at2759"/>
<accession>A0A3P7JJ47</accession>
<dbReference type="PANTHER" id="PTHR13318:SF50">
    <property type="entry name" value="F-BOX_LRR-REPEAT PROTEIN 7"/>
    <property type="match status" value="1"/>
</dbReference>
<dbReference type="InterPro" id="IPR057207">
    <property type="entry name" value="FBXL15_LRR"/>
</dbReference>
<dbReference type="GO" id="GO:0031146">
    <property type="term" value="P:SCF-dependent proteasomal ubiquitin-dependent protein catabolic process"/>
    <property type="evidence" value="ECO:0007669"/>
    <property type="project" value="TreeGrafter"/>
</dbReference>
<name>A0A3P7JJ47_STRVU</name>
<proteinExistence type="predicted"/>
<evidence type="ECO:0000313" key="3">
    <source>
        <dbReference type="Proteomes" id="UP000270094"/>
    </source>
</evidence>
<dbReference type="GO" id="GO:0019005">
    <property type="term" value="C:SCF ubiquitin ligase complex"/>
    <property type="evidence" value="ECO:0007669"/>
    <property type="project" value="TreeGrafter"/>
</dbReference>
<sequence length="267" mass="29274">MAFEDLCTSAGSLKELRINDCYKISDENLSMISRTMPELRVFTLCGDRFEKLTFAGLSHITHMTSLVELALDYNSLVNDAFLLKITSALSNLKTLSLANAGSDQKITMKGLNAIANLKELEQLDLSSLAALRSGVLLEIAYSCRQLTLLQLRNCVYLSDDGVKGLARMKNIRHVDLSGSILKTSVTIVVGGTAADSSQLSVRGSRVVVDFSDYTSILSMPDRQASSFKIGSFYIDAVCGEEESPIEDERSLQEWAEREARNLGLIGK</sequence>
<dbReference type="SMART" id="SM00367">
    <property type="entry name" value="LRR_CC"/>
    <property type="match status" value="3"/>
</dbReference>
<evidence type="ECO:0000313" key="2">
    <source>
        <dbReference type="EMBL" id="VDM79769.1"/>
    </source>
</evidence>
<dbReference type="AlphaFoldDB" id="A0A3P7JJ47"/>
<organism evidence="2 3">
    <name type="scientific">Strongylus vulgaris</name>
    <name type="common">Blood worm</name>
    <dbReference type="NCBI Taxonomy" id="40348"/>
    <lineage>
        <taxon>Eukaryota</taxon>
        <taxon>Metazoa</taxon>
        <taxon>Ecdysozoa</taxon>
        <taxon>Nematoda</taxon>
        <taxon>Chromadorea</taxon>
        <taxon>Rhabditida</taxon>
        <taxon>Rhabditina</taxon>
        <taxon>Rhabditomorpha</taxon>
        <taxon>Strongyloidea</taxon>
        <taxon>Strongylidae</taxon>
        <taxon>Strongylus</taxon>
    </lineage>
</organism>
<reference evidence="2 3" key="1">
    <citation type="submission" date="2018-11" db="EMBL/GenBank/DDBJ databases">
        <authorList>
            <consortium name="Pathogen Informatics"/>
        </authorList>
    </citation>
    <scope>NUCLEOTIDE SEQUENCE [LARGE SCALE GENOMIC DNA]</scope>
</reference>
<dbReference type="InterPro" id="IPR006553">
    <property type="entry name" value="Leu-rich_rpt_Cys-con_subtyp"/>
</dbReference>
<keyword evidence="3" id="KW-1185">Reference proteome</keyword>
<dbReference type="InterPro" id="IPR032675">
    <property type="entry name" value="LRR_dom_sf"/>
</dbReference>
<dbReference type="SUPFAM" id="SSF52047">
    <property type="entry name" value="RNI-like"/>
    <property type="match status" value="1"/>
</dbReference>
<dbReference type="Gene3D" id="3.80.10.10">
    <property type="entry name" value="Ribonuclease Inhibitor"/>
    <property type="match status" value="1"/>
</dbReference>
<dbReference type="Proteomes" id="UP000270094">
    <property type="component" value="Unassembled WGS sequence"/>
</dbReference>
<feature type="domain" description="F-box/LRR-repeat protein 15-like leucin rich repeat" evidence="1">
    <location>
        <begin position="1"/>
        <end position="171"/>
    </location>
</feature>
<dbReference type="EMBL" id="UYYB01106281">
    <property type="protein sequence ID" value="VDM79769.1"/>
    <property type="molecule type" value="Genomic_DNA"/>
</dbReference>
<gene>
    <name evidence="2" type="ORF">SVUK_LOCUS14767</name>
</gene>